<sequence length="248" mass="27283">MEKRKIILDCDPGHDDAIAIMMAAKHPAIDLLGITIVAGNQTLDKTLINGLNVCQKLEINVPVYAGMPQPIMRQQIVADNIHGETGLDGPVFEPLTRQAESTHAVKYIIDTLMASDGDITLVPVGPLSNIAVAMRMQPAILPKIREIVLMGGAYGTGNFTPSAEFNIFADPEAARVVFTSGVPLVMMGLESHQPDRLHPGRDCSDGKGRRPRRRAVQRHHELHSQNAVRKLRPCWRPGARRHLHRLSD</sequence>
<dbReference type="EC" id="3.2.2.8" evidence="5"/>
<dbReference type="AlphaFoldDB" id="A0A377B864"/>
<dbReference type="InterPro" id="IPR023186">
    <property type="entry name" value="IUNH"/>
</dbReference>
<dbReference type="GO" id="GO:0006152">
    <property type="term" value="P:purine nucleoside catabolic process"/>
    <property type="evidence" value="ECO:0007669"/>
    <property type="project" value="TreeGrafter"/>
</dbReference>
<feature type="domain" description="Inosine/uridine-preferring nucleoside hydrolase" evidence="4">
    <location>
        <begin position="6"/>
        <end position="198"/>
    </location>
</feature>
<dbReference type="InterPro" id="IPR015910">
    <property type="entry name" value="I/U_nuclsd_hydro_CS"/>
</dbReference>
<keyword evidence="2 5" id="KW-0326">Glycosidase</keyword>
<organism evidence="5 6">
    <name type="scientific">Escherichia coli</name>
    <dbReference type="NCBI Taxonomy" id="562"/>
    <lineage>
        <taxon>Bacteria</taxon>
        <taxon>Pseudomonadati</taxon>
        <taxon>Pseudomonadota</taxon>
        <taxon>Gammaproteobacteria</taxon>
        <taxon>Enterobacterales</taxon>
        <taxon>Enterobacteriaceae</taxon>
        <taxon>Escherichia</taxon>
    </lineage>
</organism>
<dbReference type="SUPFAM" id="SSF53590">
    <property type="entry name" value="Nucleoside hydrolase"/>
    <property type="match status" value="1"/>
</dbReference>
<dbReference type="Gene3D" id="3.90.245.10">
    <property type="entry name" value="Ribonucleoside hydrolase-like"/>
    <property type="match status" value="1"/>
</dbReference>
<evidence type="ECO:0000313" key="6">
    <source>
        <dbReference type="Proteomes" id="UP000254052"/>
    </source>
</evidence>
<evidence type="ECO:0000256" key="1">
    <source>
        <dbReference type="ARBA" id="ARBA00022801"/>
    </source>
</evidence>
<dbReference type="PANTHER" id="PTHR12304:SF4">
    <property type="entry name" value="URIDINE NUCLEOSIDASE"/>
    <property type="match status" value="1"/>
</dbReference>
<evidence type="ECO:0000256" key="2">
    <source>
        <dbReference type="ARBA" id="ARBA00023295"/>
    </source>
</evidence>
<evidence type="ECO:0000259" key="4">
    <source>
        <dbReference type="Pfam" id="PF01156"/>
    </source>
</evidence>
<dbReference type="InterPro" id="IPR036452">
    <property type="entry name" value="Ribo_hydro-like"/>
</dbReference>
<evidence type="ECO:0000256" key="3">
    <source>
        <dbReference type="SAM" id="MobiDB-lite"/>
    </source>
</evidence>
<name>A0A377B864_ECOLX</name>
<dbReference type="GO" id="GO:0005829">
    <property type="term" value="C:cytosol"/>
    <property type="evidence" value="ECO:0007669"/>
    <property type="project" value="TreeGrafter"/>
</dbReference>
<dbReference type="EMBL" id="UGED01000009">
    <property type="protein sequence ID" value="STL52048.1"/>
    <property type="molecule type" value="Genomic_DNA"/>
</dbReference>
<dbReference type="Proteomes" id="UP000254052">
    <property type="component" value="Unassembled WGS sequence"/>
</dbReference>
<dbReference type="PROSITE" id="PS01247">
    <property type="entry name" value="IUNH"/>
    <property type="match status" value="1"/>
</dbReference>
<dbReference type="PANTHER" id="PTHR12304">
    <property type="entry name" value="INOSINE-URIDINE PREFERRING NUCLEOSIDE HYDROLASE"/>
    <property type="match status" value="1"/>
</dbReference>
<feature type="compositionally biased region" description="Basic and acidic residues" evidence="3">
    <location>
        <begin position="192"/>
        <end position="208"/>
    </location>
</feature>
<feature type="region of interest" description="Disordered" evidence="3">
    <location>
        <begin position="190"/>
        <end position="227"/>
    </location>
</feature>
<accession>A0A377B864</accession>
<dbReference type="Pfam" id="PF01156">
    <property type="entry name" value="IU_nuc_hydro"/>
    <property type="match status" value="1"/>
</dbReference>
<proteinExistence type="predicted"/>
<protein>
    <submittedName>
        <fullName evidence="5">Pyrimidine-specific ribonucleoside hydrolase (Cytidine/uridine-specific hydrolase)</fullName>
        <ecNumber evidence="5">3.2.2.8</ecNumber>
    </submittedName>
</protein>
<dbReference type="GO" id="GO:0045437">
    <property type="term" value="F:uridine nucleosidase activity"/>
    <property type="evidence" value="ECO:0007669"/>
    <property type="project" value="UniProtKB-ARBA"/>
</dbReference>
<reference evidence="5 6" key="1">
    <citation type="submission" date="2018-06" db="EMBL/GenBank/DDBJ databases">
        <authorList>
            <consortium name="Pathogen Informatics"/>
            <person name="Doyle S."/>
        </authorList>
    </citation>
    <scope>NUCLEOTIDE SEQUENCE [LARGE SCALE GENOMIC DNA]</scope>
    <source>
        <strain evidence="5 6">NCTC9962</strain>
    </source>
</reference>
<dbReference type="InterPro" id="IPR001910">
    <property type="entry name" value="Inosine/uridine_hydrolase_dom"/>
</dbReference>
<gene>
    <name evidence="5" type="primary">rihB_1</name>
    <name evidence="5" type="ORF">NCTC9962_03986</name>
</gene>
<keyword evidence="1 5" id="KW-0378">Hydrolase</keyword>
<evidence type="ECO:0000313" key="5">
    <source>
        <dbReference type="EMBL" id="STL52048.1"/>
    </source>
</evidence>
<dbReference type="GO" id="GO:0008477">
    <property type="term" value="F:purine nucleosidase activity"/>
    <property type="evidence" value="ECO:0007669"/>
    <property type="project" value="TreeGrafter"/>
</dbReference>